<reference evidence="7 8" key="1">
    <citation type="submission" date="2024-01" db="EMBL/GenBank/DDBJ databases">
        <authorList>
            <person name="Allen C."/>
            <person name="Tagirdzhanova G."/>
        </authorList>
    </citation>
    <scope>NUCLEOTIDE SEQUENCE [LARGE SCALE GENOMIC DNA]</scope>
</reference>
<evidence type="ECO:0000256" key="3">
    <source>
        <dbReference type="ARBA" id="ARBA00023015"/>
    </source>
</evidence>
<keyword evidence="5" id="KW-0539">Nucleus</keyword>
<sequence length="600" mass="66615">MPLNKVPPRDTIRRSVKTYTQYIYPLPRFSFIHAPAFNASVSSGDVDPALVFAVCGTSALYAPTSDITADVGLAWMETSEDLLMKTLDRPSLQRLQALLLVILHRLESRGFSKAFMLVAFAARAAFALRLNYEQSQITIEEQEIRRRVMWSTWATEKFWAGGLREFSLCPDNVINIRLPCPEELLETGESVEMDYLQMPLPVSLDVTVDADDAGDASGNGGSGSARDPGLLALCCRLFAMRGLIIRKTKKLLSRPCQPEEVVAAIRDIEHQLRSLRKTFGPHTTLSRENIVFHAKGRWLSRYIMVYTSWHQCHCDAYRVLLSGYYWAVPDDVIQRADHAFVAHCQQQCREHAQSIIDALCAVLDLPMELPLMDPDLATCAFQSARILHYVHSKTPDTSQQNSWKVYNMLQSCVEVVKKIFGNKPVTAPVISDLQVLAQSEFGGARQVVGNMAEMPLSDPMWSAKSQQLLERHSLIRRANFINDSPDADTATMVNPETTNISMLTPSSTTAPYYGAADPLGRFGGPVETTQSTAAVAAAAAADLPQQSSDYARQDAAATLAMGPQMQQYQWGSVCPTSFQDLELLLSSEMHVGGWWANQDQ</sequence>
<keyword evidence="3" id="KW-0805">Transcription regulation</keyword>
<comment type="caution">
    <text evidence="7">The sequence shown here is derived from an EMBL/GenBank/DDBJ whole genome shotgun (WGS) entry which is preliminary data.</text>
</comment>
<dbReference type="Proteomes" id="UP001642406">
    <property type="component" value="Unassembled WGS sequence"/>
</dbReference>
<evidence type="ECO:0000256" key="5">
    <source>
        <dbReference type="ARBA" id="ARBA00023242"/>
    </source>
</evidence>
<dbReference type="InterPro" id="IPR050815">
    <property type="entry name" value="TF_fung"/>
</dbReference>
<gene>
    <name evidence="7" type="ORF">SBRCBS47491_006583</name>
</gene>
<evidence type="ECO:0000256" key="2">
    <source>
        <dbReference type="ARBA" id="ARBA00022723"/>
    </source>
</evidence>
<evidence type="ECO:0000256" key="1">
    <source>
        <dbReference type="ARBA" id="ARBA00004123"/>
    </source>
</evidence>
<dbReference type="EMBL" id="CAWUHC010000066">
    <property type="protein sequence ID" value="CAK7227484.1"/>
    <property type="molecule type" value="Genomic_DNA"/>
</dbReference>
<protein>
    <recommendedName>
        <fullName evidence="6">Xylanolytic transcriptional activator regulatory domain-containing protein</fullName>
    </recommendedName>
</protein>
<proteinExistence type="predicted"/>
<dbReference type="Pfam" id="PF04082">
    <property type="entry name" value="Fungal_trans"/>
    <property type="match status" value="1"/>
</dbReference>
<keyword evidence="2" id="KW-0479">Metal-binding</keyword>
<feature type="domain" description="Xylanolytic transcriptional activator regulatory" evidence="6">
    <location>
        <begin position="17"/>
        <end position="191"/>
    </location>
</feature>
<evidence type="ECO:0000313" key="7">
    <source>
        <dbReference type="EMBL" id="CAK7227484.1"/>
    </source>
</evidence>
<keyword evidence="8" id="KW-1185">Reference proteome</keyword>
<accession>A0ABP0C647</accession>
<organism evidence="7 8">
    <name type="scientific">Sporothrix bragantina</name>
    <dbReference type="NCBI Taxonomy" id="671064"/>
    <lineage>
        <taxon>Eukaryota</taxon>
        <taxon>Fungi</taxon>
        <taxon>Dikarya</taxon>
        <taxon>Ascomycota</taxon>
        <taxon>Pezizomycotina</taxon>
        <taxon>Sordariomycetes</taxon>
        <taxon>Sordariomycetidae</taxon>
        <taxon>Ophiostomatales</taxon>
        <taxon>Ophiostomataceae</taxon>
        <taxon>Sporothrix</taxon>
    </lineage>
</organism>
<dbReference type="PANTHER" id="PTHR47338:SF7">
    <property type="entry name" value="ZN(II)2CYS6 TRANSCRIPTION FACTOR (EUROFUNG)"/>
    <property type="match status" value="1"/>
</dbReference>
<keyword evidence="4" id="KW-0804">Transcription</keyword>
<name>A0ABP0C647_9PEZI</name>
<dbReference type="PANTHER" id="PTHR47338">
    <property type="entry name" value="ZN(II)2CYS6 TRANSCRIPTION FACTOR (EUROFUNG)-RELATED"/>
    <property type="match status" value="1"/>
</dbReference>
<evidence type="ECO:0000259" key="6">
    <source>
        <dbReference type="Pfam" id="PF04082"/>
    </source>
</evidence>
<comment type="subcellular location">
    <subcellularLocation>
        <location evidence="1">Nucleus</location>
    </subcellularLocation>
</comment>
<evidence type="ECO:0000313" key="8">
    <source>
        <dbReference type="Proteomes" id="UP001642406"/>
    </source>
</evidence>
<evidence type="ECO:0000256" key="4">
    <source>
        <dbReference type="ARBA" id="ARBA00023163"/>
    </source>
</evidence>
<dbReference type="InterPro" id="IPR007219">
    <property type="entry name" value="XnlR_reg_dom"/>
</dbReference>
<dbReference type="CDD" id="cd12148">
    <property type="entry name" value="fungal_TF_MHR"/>
    <property type="match status" value="1"/>
</dbReference>